<keyword evidence="5 7" id="KW-0460">Magnesium</keyword>
<feature type="active site" description="Proton acceptor" evidence="7">
    <location>
        <position position="71"/>
    </location>
</feature>
<keyword evidence="6 7" id="KW-0546">Nucleotide metabolism</keyword>
<comment type="caution">
    <text evidence="7">Lacks conserved residue(s) required for the propagation of feature annotation.</text>
</comment>
<evidence type="ECO:0000256" key="4">
    <source>
        <dbReference type="ARBA" id="ARBA00022801"/>
    </source>
</evidence>
<dbReference type="InterPro" id="IPR020922">
    <property type="entry name" value="dITP/XTP_pyrophosphatase"/>
</dbReference>
<comment type="catalytic activity">
    <reaction evidence="7">
        <text>dITP + H2O = dIMP + diphosphate + H(+)</text>
        <dbReference type="Rhea" id="RHEA:28342"/>
        <dbReference type="ChEBI" id="CHEBI:15377"/>
        <dbReference type="ChEBI" id="CHEBI:15378"/>
        <dbReference type="ChEBI" id="CHEBI:33019"/>
        <dbReference type="ChEBI" id="CHEBI:61194"/>
        <dbReference type="ChEBI" id="CHEBI:61382"/>
        <dbReference type="EC" id="3.6.1.66"/>
    </reaction>
</comment>
<dbReference type="HAMAP" id="MF_01405">
    <property type="entry name" value="Non_canon_purine_NTPase"/>
    <property type="match status" value="1"/>
</dbReference>
<evidence type="ECO:0000256" key="1">
    <source>
        <dbReference type="ARBA" id="ARBA00008023"/>
    </source>
</evidence>
<dbReference type="Proteomes" id="UP000647491">
    <property type="component" value="Unassembled WGS sequence"/>
</dbReference>
<feature type="binding site" evidence="7">
    <location>
        <begin position="154"/>
        <end position="157"/>
    </location>
    <ligand>
        <name>substrate</name>
    </ligand>
</feature>
<dbReference type="NCBIfam" id="NF011397">
    <property type="entry name" value="PRK14822.1"/>
    <property type="match status" value="1"/>
</dbReference>
<comment type="function">
    <text evidence="7">Pyrophosphatase that catalyzes the hydrolysis of nucleoside triphosphates to their monophosphate derivatives, with a high preference for the non-canonical purine nucleotides XTP (xanthosine triphosphate), dITP (deoxyinosine triphosphate) and ITP. Seems to function as a house-cleaning enzyme that removes non-canonical purine nucleotides from the nucleotide pool, thus preventing their incorporation into DNA/RNA and avoiding chromosomal lesions.</text>
</comment>
<dbReference type="Gene3D" id="3.90.950.10">
    <property type="match status" value="1"/>
</dbReference>
<gene>
    <name evidence="9" type="ORF">H8708_06125</name>
</gene>
<dbReference type="EMBL" id="JACRTJ010000014">
    <property type="protein sequence ID" value="MBC8598812.1"/>
    <property type="molecule type" value="Genomic_DNA"/>
</dbReference>
<evidence type="ECO:0000256" key="3">
    <source>
        <dbReference type="ARBA" id="ARBA00022741"/>
    </source>
</evidence>
<proteinExistence type="inferred from homology"/>
<evidence type="ECO:0000313" key="10">
    <source>
        <dbReference type="Proteomes" id="UP000647491"/>
    </source>
</evidence>
<keyword evidence="10" id="KW-1185">Reference proteome</keyword>
<sequence>MEHRIIFATSNQGKMREIREILKGLGTEILSMKEAGVQADIVEDGDTFEANAVIKAKAVWEEAGGIVLADDSGLEVDALGGEPGVYSARYMGEKTSYEIKNWNLIHRLAEVPEEKRTARFVCVIAAALPDGRVLTTRGTMEGRIAYEPAGAGGFGYDPILMLPEYGKTSAEITMEEKNAISHRGKALRAMKELLEKEFAEQRS</sequence>
<dbReference type="CDD" id="cd00515">
    <property type="entry name" value="HAM1"/>
    <property type="match status" value="1"/>
</dbReference>
<comment type="similarity">
    <text evidence="1 7 8">Belongs to the HAM1 NTPase family.</text>
</comment>
<dbReference type="InterPro" id="IPR002637">
    <property type="entry name" value="RdgB/HAM1"/>
</dbReference>
<feature type="binding site" evidence="7">
    <location>
        <position position="177"/>
    </location>
    <ligand>
        <name>substrate</name>
    </ligand>
</feature>
<comment type="caution">
    <text evidence="9">The sequence shown here is derived from an EMBL/GenBank/DDBJ whole genome shotgun (WGS) entry which is preliminary data.</text>
</comment>
<dbReference type="EC" id="3.6.1.66" evidence="7"/>
<evidence type="ECO:0000256" key="2">
    <source>
        <dbReference type="ARBA" id="ARBA00022723"/>
    </source>
</evidence>
<dbReference type="GO" id="GO:0036220">
    <property type="term" value="F:ITP diphosphatase activity"/>
    <property type="evidence" value="ECO:0007669"/>
    <property type="project" value="UniProtKB-EC"/>
</dbReference>
<protein>
    <recommendedName>
        <fullName evidence="7">dITP/XTP pyrophosphatase</fullName>
        <ecNumber evidence="7">3.6.1.66</ecNumber>
    </recommendedName>
    <alternativeName>
        <fullName evidence="7">Non-canonical purine NTP pyrophosphatase</fullName>
    </alternativeName>
    <alternativeName>
        <fullName evidence="7">Non-standard purine NTP pyrophosphatase</fullName>
    </alternativeName>
    <alternativeName>
        <fullName evidence="7">Nucleoside-triphosphate diphosphatase</fullName>
    </alternativeName>
    <alternativeName>
        <fullName evidence="7">Nucleoside-triphosphate pyrophosphatase</fullName>
        <shortName evidence="7">NTPase</shortName>
    </alternativeName>
</protein>
<dbReference type="Pfam" id="PF01725">
    <property type="entry name" value="Ham1p_like"/>
    <property type="match status" value="1"/>
</dbReference>
<keyword evidence="2 7" id="KW-0479">Metal-binding</keyword>
<name>A0ABR7NU02_9FIRM</name>
<reference evidence="9 10" key="1">
    <citation type="submission" date="2020-08" db="EMBL/GenBank/DDBJ databases">
        <title>Genome public.</title>
        <authorList>
            <person name="Liu C."/>
            <person name="Sun Q."/>
        </authorList>
    </citation>
    <scope>NUCLEOTIDE SEQUENCE [LARGE SCALE GENOMIC DNA]</scope>
    <source>
        <strain evidence="9 10">BX10</strain>
    </source>
</reference>
<dbReference type="RefSeq" id="WP_158360062.1">
    <property type="nucleotide sequence ID" value="NZ_JACRTJ010000014.1"/>
</dbReference>
<organism evidence="9 10">
    <name type="scientific">Enterocloster hominis</name>
    <name type="common">ex Liu et al. 2021</name>
    <dbReference type="NCBI Taxonomy" id="2763663"/>
    <lineage>
        <taxon>Bacteria</taxon>
        <taxon>Bacillati</taxon>
        <taxon>Bacillota</taxon>
        <taxon>Clostridia</taxon>
        <taxon>Lachnospirales</taxon>
        <taxon>Lachnospiraceae</taxon>
        <taxon>Enterocloster</taxon>
    </lineage>
</organism>
<keyword evidence="3 7" id="KW-0547">Nucleotide-binding</keyword>
<keyword evidence="4 7" id="KW-0378">Hydrolase</keyword>
<comment type="catalytic activity">
    <reaction evidence="7">
        <text>ITP + H2O = IMP + diphosphate + H(+)</text>
        <dbReference type="Rhea" id="RHEA:29399"/>
        <dbReference type="ChEBI" id="CHEBI:15377"/>
        <dbReference type="ChEBI" id="CHEBI:15378"/>
        <dbReference type="ChEBI" id="CHEBI:33019"/>
        <dbReference type="ChEBI" id="CHEBI:58053"/>
        <dbReference type="ChEBI" id="CHEBI:61402"/>
        <dbReference type="EC" id="3.6.1.66"/>
    </reaction>
</comment>
<feature type="binding site" evidence="7">
    <location>
        <position position="72"/>
    </location>
    <ligand>
        <name>substrate</name>
    </ligand>
</feature>
<dbReference type="PANTHER" id="PTHR11067">
    <property type="entry name" value="INOSINE TRIPHOSPHATE PYROPHOSPHATASE/HAM1 PROTEIN"/>
    <property type="match status" value="1"/>
</dbReference>
<evidence type="ECO:0000313" key="9">
    <source>
        <dbReference type="EMBL" id="MBC8598812.1"/>
    </source>
</evidence>
<accession>A0ABR7NU02</accession>
<feature type="binding site" evidence="7">
    <location>
        <begin position="182"/>
        <end position="183"/>
    </location>
    <ligand>
        <name>substrate</name>
    </ligand>
</feature>
<comment type="subunit">
    <text evidence="7">Homodimer.</text>
</comment>
<dbReference type="PANTHER" id="PTHR11067:SF9">
    <property type="entry name" value="INOSINE TRIPHOSPHATE PYROPHOSPHATASE"/>
    <property type="match status" value="1"/>
</dbReference>
<evidence type="ECO:0000256" key="6">
    <source>
        <dbReference type="ARBA" id="ARBA00023080"/>
    </source>
</evidence>
<feature type="binding site" evidence="7">
    <location>
        <position position="71"/>
    </location>
    <ligand>
        <name>Mg(2+)</name>
        <dbReference type="ChEBI" id="CHEBI:18420"/>
    </ligand>
</feature>
<evidence type="ECO:0000256" key="8">
    <source>
        <dbReference type="RuleBase" id="RU003781"/>
    </source>
</evidence>
<feature type="binding site" evidence="7">
    <location>
        <begin position="9"/>
        <end position="14"/>
    </location>
    <ligand>
        <name>substrate</name>
    </ligand>
</feature>
<evidence type="ECO:0000256" key="7">
    <source>
        <dbReference type="HAMAP-Rule" id="MF_01405"/>
    </source>
</evidence>
<dbReference type="SUPFAM" id="SSF52972">
    <property type="entry name" value="ITPase-like"/>
    <property type="match status" value="1"/>
</dbReference>
<evidence type="ECO:0000256" key="5">
    <source>
        <dbReference type="ARBA" id="ARBA00022842"/>
    </source>
</evidence>
<dbReference type="NCBIfam" id="TIGR00042">
    <property type="entry name" value="RdgB/HAM1 family non-canonical purine NTP pyrophosphatase"/>
    <property type="match status" value="1"/>
</dbReference>
<dbReference type="InterPro" id="IPR029001">
    <property type="entry name" value="ITPase-like_fam"/>
</dbReference>
<comment type="cofactor">
    <cofactor evidence="7">
        <name>Mg(2+)</name>
        <dbReference type="ChEBI" id="CHEBI:18420"/>
    </cofactor>
    <text evidence="7">Binds 1 Mg(2+) ion per subunit.</text>
</comment>
<comment type="catalytic activity">
    <reaction evidence="7">
        <text>XTP + H2O = XMP + diphosphate + H(+)</text>
        <dbReference type="Rhea" id="RHEA:28610"/>
        <dbReference type="ChEBI" id="CHEBI:15377"/>
        <dbReference type="ChEBI" id="CHEBI:15378"/>
        <dbReference type="ChEBI" id="CHEBI:33019"/>
        <dbReference type="ChEBI" id="CHEBI:57464"/>
        <dbReference type="ChEBI" id="CHEBI:61314"/>
        <dbReference type="EC" id="3.6.1.66"/>
    </reaction>
</comment>